<dbReference type="AlphaFoldDB" id="A0A8S1YJ95"/>
<comment type="caution">
    <text evidence="2">The sequence shown here is derived from an EMBL/GenBank/DDBJ whole genome shotgun (WGS) entry which is preliminary data.</text>
</comment>
<evidence type="ECO:0000256" key="1">
    <source>
        <dbReference type="SAM" id="SignalP"/>
    </source>
</evidence>
<sequence length="125" mass="14997">MRWSPLLQLHAIFAFCQLVVQPKNIFYIYSKIKHQQIYSNFIYNDKYQQSEEYLIFPISITIQKITSLVTVAMLAQNYNRVIKKLQLSINKCSIRSNSCHSSGCFNQELFSYLFFFKRILHHIYR</sequence>
<feature type="chain" id="PRO_5035714912" description="Transmembrane protein" evidence="1">
    <location>
        <begin position="23"/>
        <end position="125"/>
    </location>
</feature>
<gene>
    <name evidence="2" type="ORF">PPENT_87.1.T2060001</name>
</gene>
<feature type="signal peptide" evidence="1">
    <location>
        <begin position="1"/>
        <end position="22"/>
    </location>
</feature>
<reference evidence="2" key="1">
    <citation type="submission" date="2021-01" db="EMBL/GenBank/DDBJ databases">
        <authorList>
            <consortium name="Genoscope - CEA"/>
            <person name="William W."/>
        </authorList>
    </citation>
    <scope>NUCLEOTIDE SEQUENCE</scope>
</reference>
<evidence type="ECO:0000313" key="2">
    <source>
        <dbReference type="EMBL" id="CAD8214315.1"/>
    </source>
</evidence>
<proteinExistence type="predicted"/>
<dbReference type="Proteomes" id="UP000689195">
    <property type="component" value="Unassembled WGS sequence"/>
</dbReference>
<accession>A0A8S1YJ95</accession>
<dbReference type="OrthoDB" id="10603536at2759"/>
<evidence type="ECO:0000313" key="3">
    <source>
        <dbReference type="Proteomes" id="UP000689195"/>
    </source>
</evidence>
<evidence type="ECO:0008006" key="4">
    <source>
        <dbReference type="Google" id="ProtNLM"/>
    </source>
</evidence>
<dbReference type="EMBL" id="CAJJDO010000206">
    <property type="protein sequence ID" value="CAD8214315.1"/>
    <property type="molecule type" value="Genomic_DNA"/>
</dbReference>
<name>A0A8S1YJ95_9CILI</name>
<organism evidence="2 3">
    <name type="scientific">Paramecium pentaurelia</name>
    <dbReference type="NCBI Taxonomy" id="43138"/>
    <lineage>
        <taxon>Eukaryota</taxon>
        <taxon>Sar</taxon>
        <taxon>Alveolata</taxon>
        <taxon>Ciliophora</taxon>
        <taxon>Intramacronucleata</taxon>
        <taxon>Oligohymenophorea</taxon>
        <taxon>Peniculida</taxon>
        <taxon>Parameciidae</taxon>
        <taxon>Paramecium</taxon>
    </lineage>
</organism>
<protein>
    <recommendedName>
        <fullName evidence="4">Transmembrane protein</fullName>
    </recommendedName>
</protein>
<keyword evidence="1" id="KW-0732">Signal</keyword>
<keyword evidence="3" id="KW-1185">Reference proteome</keyword>